<evidence type="ECO:0000256" key="2">
    <source>
        <dbReference type="ARBA" id="ARBA00022475"/>
    </source>
</evidence>
<gene>
    <name evidence="10" type="primary">LYPD6</name>
</gene>
<keyword evidence="2" id="KW-1003">Cell membrane</keyword>
<dbReference type="PANTHER" id="PTHR31171">
    <property type="entry name" value="LY6/PLAUR DOMAIN-CONTAINING PROTEIN 6"/>
    <property type="match status" value="1"/>
</dbReference>
<keyword evidence="5" id="KW-0472">Membrane</keyword>
<feature type="signal peptide" evidence="9">
    <location>
        <begin position="1"/>
        <end position="26"/>
    </location>
</feature>
<dbReference type="SUPFAM" id="SSF57302">
    <property type="entry name" value="Snake toxin-like"/>
    <property type="match status" value="1"/>
</dbReference>
<dbReference type="GO" id="GO:0090263">
    <property type="term" value="P:positive regulation of canonical Wnt signaling pathway"/>
    <property type="evidence" value="ECO:0007669"/>
    <property type="project" value="TreeGrafter"/>
</dbReference>
<keyword evidence="6" id="KW-1015">Disulfide bond</keyword>
<keyword evidence="3" id="KW-0336">GPI-anchor</keyword>
<dbReference type="PANTHER" id="PTHR31171:SF0">
    <property type="entry name" value="LY6_PLAUR DOMAIN-CONTAINING PROTEIN 6"/>
    <property type="match status" value="1"/>
</dbReference>
<evidence type="ECO:0000313" key="10">
    <source>
        <dbReference type="EMBL" id="SBP41384.1"/>
    </source>
</evidence>
<feature type="chain" id="PRO_5008364647" evidence="9">
    <location>
        <begin position="27"/>
        <end position="211"/>
    </location>
</feature>
<evidence type="ECO:0000256" key="7">
    <source>
        <dbReference type="ARBA" id="ARBA00023180"/>
    </source>
</evidence>
<reference evidence="10" key="2">
    <citation type="submission" date="2016-06" db="EMBL/GenBank/DDBJ databases">
        <title>The genome of a short-lived fish provides insights into sex chromosome evolution and the genetic control of aging.</title>
        <authorList>
            <person name="Reichwald K."/>
            <person name="Felder M."/>
            <person name="Petzold A."/>
            <person name="Koch P."/>
            <person name="Groth M."/>
            <person name="Platzer M."/>
        </authorList>
    </citation>
    <scope>NUCLEOTIDE SEQUENCE</scope>
    <source>
        <tissue evidence="10">Brain</tissue>
    </source>
</reference>
<dbReference type="GO" id="GO:0098552">
    <property type="term" value="C:side of membrane"/>
    <property type="evidence" value="ECO:0007669"/>
    <property type="project" value="UniProtKB-KW"/>
</dbReference>
<dbReference type="GO" id="GO:0005886">
    <property type="term" value="C:plasma membrane"/>
    <property type="evidence" value="ECO:0007669"/>
    <property type="project" value="UniProtKB-SubCell"/>
</dbReference>
<dbReference type="GO" id="GO:0030550">
    <property type="term" value="F:acetylcholine receptor inhibitor activity"/>
    <property type="evidence" value="ECO:0007669"/>
    <property type="project" value="TreeGrafter"/>
</dbReference>
<keyword evidence="8" id="KW-0449">Lipoprotein</keyword>
<protein>
    <submittedName>
        <fullName evidence="10">LY6/PLAUR domain containing 6</fullName>
    </submittedName>
</protein>
<sequence>MMEARPTAARILILMIVFSRLKTVRSRDFTIKDIIHLHPSSLEEQVGRHEHRLSSTATPHPGGFKCFTCQDAADNYECNRWAPDIYCPNDTRYCYTLHMMDHSGDSVSVTKRCATLESCRFTGCVNISHNGFQVELDPAVKMSIVPPPKSGFCSQVCTSCCEGNICNILVPRNDSSAVFSSTSPLVSSDRRLRPFVLLYFIISSSYTAGCN</sequence>
<dbReference type="InterPro" id="IPR045860">
    <property type="entry name" value="Snake_toxin-like_sf"/>
</dbReference>
<comment type="subcellular location">
    <subcellularLocation>
        <location evidence="1">Cell membrane</location>
        <topology evidence="1">Lipid-anchor</topology>
        <topology evidence="1">GPI-anchor</topology>
    </subcellularLocation>
</comment>
<proteinExistence type="predicted"/>
<evidence type="ECO:0000256" key="5">
    <source>
        <dbReference type="ARBA" id="ARBA00023136"/>
    </source>
</evidence>
<dbReference type="EMBL" id="HADY01002899">
    <property type="protein sequence ID" value="SBP41384.1"/>
    <property type="molecule type" value="Transcribed_RNA"/>
</dbReference>
<accession>A0A1A7ZFF9</accession>
<evidence type="ECO:0000256" key="3">
    <source>
        <dbReference type="ARBA" id="ARBA00022622"/>
    </source>
</evidence>
<dbReference type="Pfam" id="PF16975">
    <property type="entry name" value="UPAR_LY6_2"/>
    <property type="match status" value="2"/>
</dbReference>
<keyword evidence="7" id="KW-0325">Glycoprotein</keyword>
<evidence type="ECO:0000256" key="9">
    <source>
        <dbReference type="SAM" id="SignalP"/>
    </source>
</evidence>
<dbReference type="InterPro" id="IPR039457">
    <property type="entry name" value="LYPD6-like"/>
</dbReference>
<name>A0A1A7ZFF9_NOTFU</name>
<reference evidence="10" key="1">
    <citation type="submission" date="2016-05" db="EMBL/GenBank/DDBJ databases">
        <authorList>
            <person name="Lavstsen T."/>
            <person name="Jespersen J.S."/>
        </authorList>
    </citation>
    <scope>NUCLEOTIDE SEQUENCE</scope>
    <source>
        <tissue evidence="10">Brain</tissue>
    </source>
</reference>
<keyword evidence="4 9" id="KW-0732">Signal</keyword>
<evidence type="ECO:0000256" key="4">
    <source>
        <dbReference type="ARBA" id="ARBA00022729"/>
    </source>
</evidence>
<evidence type="ECO:0000256" key="8">
    <source>
        <dbReference type="ARBA" id="ARBA00023288"/>
    </source>
</evidence>
<evidence type="ECO:0000256" key="6">
    <source>
        <dbReference type="ARBA" id="ARBA00023157"/>
    </source>
</evidence>
<evidence type="ECO:0000256" key="1">
    <source>
        <dbReference type="ARBA" id="ARBA00004609"/>
    </source>
</evidence>
<organism evidence="10">
    <name type="scientific">Nothobranchius furzeri</name>
    <name type="common">Turquoise killifish</name>
    <dbReference type="NCBI Taxonomy" id="105023"/>
    <lineage>
        <taxon>Eukaryota</taxon>
        <taxon>Metazoa</taxon>
        <taxon>Chordata</taxon>
        <taxon>Craniata</taxon>
        <taxon>Vertebrata</taxon>
        <taxon>Euteleostomi</taxon>
        <taxon>Actinopterygii</taxon>
        <taxon>Neopterygii</taxon>
        <taxon>Teleostei</taxon>
        <taxon>Neoteleostei</taxon>
        <taxon>Acanthomorphata</taxon>
        <taxon>Ovalentaria</taxon>
        <taxon>Atherinomorphae</taxon>
        <taxon>Cyprinodontiformes</taxon>
        <taxon>Nothobranchiidae</taxon>
        <taxon>Nothobranchius</taxon>
    </lineage>
</organism>
<dbReference type="AlphaFoldDB" id="A0A1A7ZFF9"/>